<dbReference type="GO" id="GO:0016779">
    <property type="term" value="F:nucleotidyltransferase activity"/>
    <property type="evidence" value="ECO:0007669"/>
    <property type="project" value="UniProtKB-KW"/>
</dbReference>
<gene>
    <name evidence="2" type="ORF">Tci_932616</name>
</gene>
<dbReference type="AlphaFoldDB" id="A0A699XLT6"/>
<accession>A0A699XLT6</accession>
<protein>
    <submittedName>
        <fullName evidence="2">Adenylyltransferase and sulfurtransferase MOCS3</fullName>
    </submittedName>
</protein>
<reference evidence="2" key="1">
    <citation type="journal article" date="2019" name="Sci. Rep.">
        <title>Draft genome of Tanacetum cinerariifolium, the natural source of mosquito coil.</title>
        <authorList>
            <person name="Yamashiro T."/>
            <person name="Shiraishi A."/>
            <person name="Satake H."/>
            <person name="Nakayama K."/>
        </authorList>
    </citation>
    <scope>NUCLEOTIDE SEQUENCE</scope>
</reference>
<dbReference type="InterPro" id="IPR001763">
    <property type="entry name" value="Rhodanese-like_dom"/>
</dbReference>
<dbReference type="SUPFAM" id="SSF52821">
    <property type="entry name" value="Rhodanese/Cell cycle control phosphatase"/>
    <property type="match status" value="1"/>
</dbReference>
<evidence type="ECO:0000313" key="2">
    <source>
        <dbReference type="EMBL" id="GFD60647.1"/>
    </source>
</evidence>
<proteinExistence type="predicted"/>
<evidence type="ECO:0000259" key="1">
    <source>
        <dbReference type="PROSITE" id="PS50206"/>
    </source>
</evidence>
<organism evidence="2">
    <name type="scientific">Tanacetum cinerariifolium</name>
    <name type="common">Dalmatian daisy</name>
    <name type="synonym">Chrysanthemum cinerariifolium</name>
    <dbReference type="NCBI Taxonomy" id="118510"/>
    <lineage>
        <taxon>Eukaryota</taxon>
        <taxon>Viridiplantae</taxon>
        <taxon>Streptophyta</taxon>
        <taxon>Embryophyta</taxon>
        <taxon>Tracheophyta</taxon>
        <taxon>Spermatophyta</taxon>
        <taxon>Magnoliopsida</taxon>
        <taxon>eudicotyledons</taxon>
        <taxon>Gunneridae</taxon>
        <taxon>Pentapetalae</taxon>
        <taxon>asterids</taxon>
        <taxon>campanulids</taxon>
        <taxon>Asterales</taxon>
        <taxon>Asteraceae</taxon>
        <taxon>Asteroideae</taxon>
        <taxon>Anthemideae</taxon>
        <taxon>Anthemidinae</taxon>
        <taxon>Tanacetum</taxon>
    </lineage>
</organism>
<dbReference type="InterPro" id="IPR036873">
    <property type="entry name" value="Rhodanese-like_dom_sf"/>
</dbReference>
<dbReference type="PROSITE" id="PS50206">
    <property type="entry name" value="RHODANESE_3"/>
    <property type="match status" value="1"/>
</dbReference>
<name>A0A699XLT6_TANCI</name>
<dbReference type="EMBL" id="BKCJ011880574">
    <property type="protein sequence ID" value="GFD60647.1"/>
    <property type="molecule type" value="Genomic_DNA"/>
</dbReference>
<keyword evidence="2" id="KW-0548">Nucleotidyltransferase</keyword>
<feature type="domain" description="Rhodanese" evidence="1">
    <location>
        <begin position="1"/>
        <end position="61"/>
    </location>
</feature>
<sequence length="63" mass="7099">VQDLRHQPEKPIFVVCRLGNDSQMTVKKMKDLGLDNGGKRFIGDIKGGLRAWAASVDHDFPEY</sequence>
<dbReference type="Gene3D" id="3.40.250.10">
    <property type="entry name" value="Rhodanese-like domain"/>
    <property type="match status" value="1"/>
</dbReference>
<feature type="non-terminal residue" evidence="2">
    <location>
        <position position="1"/>
    </location>
</feature>
<keyword evidence="2" id="KW-0808">Transferase</keyword>
<comment type="caution">
    <text evidence="2">The sequence shown here is derived from an EMBL/GenBank/DDBJ whole genome shotgun (WGS) entry which is preliminary data.</text>
</comment>